<dbReference type="PANTHER" id="PTHR39158:SF1">
    <property type="entry name" value="DNAJ HOMOLOG SUBFAMILY C MEMBER 28"/>
    <property type="match status" value="1"/>
</dbReference>
<feature type="domain" description="DnaJ homologue subfamily C member 28 conserved" evidence="2">
    <location>
        <begin position="7"/>
        <end position="74"/>
    </location>
</feature>
<dbReference type="InterPro" id="IPR052573">
    <property type="entry name" value="DnaJ_C_subfamily_28"/>
</dbReference>
<keyword evidence="4" id="KW-1185">Reference proteome</keyword>
<dbReference type="RefSeq" id="WP_108131185.1">
    <property type="nucleotide sequence ID" value="NZ_PXNS01000001.1"/>
</dbReference>
<proteinExistence type="predicted"/>
<evidence type="ECO:0000259" key="2">
    <source>
        <dbReference type="Pfam" id="PF09350"/>
    </source>
</evidence>
<sequence>MSLLDQLAEARIQKAQQEGAFDNLPDHGKPIELDDDSMIPEALRAGYRLLKNSGYLPPELQLQREIREVEDLLAQTQEAAERSACEKRLRLLRARLGESGRGASRLLELGRYHDRLLEKWEGD</sequence>
<name>A0ABX5J2Q6_9GAMM</name>
<protein>
    <submittedName>
        <fullName evidence="3">DUF1992 domain-containing protein</fullName>
    </submittedName>
</protein>
<organism evidence="3 4">
    <name type="scientific">Halomonas litopenaei</name>
    <dbReference type="NCBI Taxonomy" id="2109328"/>
    <lineage>
        <taxon>Bacteria</taxon>
        <taxon>Pseudomonadati</taxon>
        <taxon>Pseudomonadota</taxon>
        <taxon>Gammaproteobacteria</taxon>
        <taxon>Oceanospirillales</taxon>
        <taxon>Halomonadaceae</taxon>
        <taxon>Halomonas</taxon>
    </lineage>
</organism>
<accession>A0ABX5J2Q6</accession>
<keyword evidence="1" id="KW-0175">Coiled coil</keyword>
<dbReference type="EMBL" id="PXNS01000001">
    <property type="protein sequence ID" value="PTL95983.1"/>
    <property type="molecule type" value="Genomic_DNA"/>
</dbReference>
<reference evidence="3 4" key="1">
    <citation type="submission" date="2018-03" db="EMBL/GenBank/DDBJ databases">
        <authorList>
            <person name="Zhou J."/>
            <person name="Li X."/>
            <person name="Xue M."/>
            <person name="Yin J."/>
        </authorList>
    </citation>
    <scope>NUCLEOTIDE SEQUENCE [LARGE SCALE GENOMIC DNA]</scope>
    <source>
        <strain evidence="3 4">SYSU ZJ2214</strain>
    </source>
</reference>
<evidence type="ECO:0000313" key="4">
    <source>
        <dbReference type="Proteomes" id="UP000241895"/>
    </source>
</evidence>
<evidence type="ECO:0000313" key="3">
    <source>
        <dbReference type="EMBL" id="PTL95983.1"/>
    </source>
</evidence>
<dbReference type="Pfam" id="PF09350">
    <property type="entry name" value="DJC28_CD"/>
    <property type="match status" value="1"/>
</dbReference>
<dbReference type="Proteomes" id="UP000241895">
    <property type="component" value="Unassembled WGS sequence"/>
</dbReference>
<gene>
    <name evidence="3" type="ORF">C6W88_00780</name>
</gene>
<evidence type="ECO:0000256" key="1">
    <source>
        <dbReference type="SAM" id="Coils"/>
    </source>
</evidence>
<dbReference type="InterPro" id="IPR018961">
    <property type="entry name" value="DnaJ_homolog_subfam-C_membr-28"/>
</dbReference>
<comment type="caution">
    <text evidence="3">The sequence shown here is derived from an EMBL/GenBank/DDBJ whole genome shotgun (WGS) entry which is preliminary data.</text>
</comment>
<dbReference type="PANTHER" id="PTHR39158">
    <property type="entry name" value="OS08G0560600 PROTEIN"/>
    <property type="match status" value="1"/>
</dbReference>
<feature type="coiled-coil region" evidence="1">
    <location>
        <begin position="59"/>
        <end position="86"/>
    </location>
</feature>